<dbReference type="PROSITE" id="PS50931">
    <property type="entry name" value="HTH_LYSR"/>
    <property type="match status" value="1"/>
</dbReference>
<evidence type="ECO:0000313" key="7">
    <source>
        <dbReference type="EMBL" id="RUL79989.1"/>
    </source>
</evidence>
<evidence type="ECO:0000256" key="5">
    <source>
        <dbReference type="SAM" id="MobiDB-lite"/>
    </source>
</evidence>
<keyword evidence="2" id="KW-0805">Transcription regulation</keyword>
<organism evidence="7 8">
    <name type="scientific">Dyella choica</name>
    <dbReference type="NCBI Taxonomy" id="1927959"/>
    <lineage>
        <taxon>Bacteria</taxon>
        <taxon>Pseudomonadati</taxon>
        <taxon>Pseudomonadota</taxon>
        <taxon>Gammaproteobacteria</taxon>
        <taxon>Lysobacterales</taxon>
        <taxon>Rhodanobacteraceae</taxon>
        <taxon>Dyella</taxon>
    </lineage>
</organism>
<dbReference type="AlphaFoldDB" id="A0A3S0PLH0"/>
<reference evidence="7 8" key="1">
    <citation type="submission" date="2018-12" db="EMBL/GenBank/DDBJ databases">
        <title>Dyella dinghuensis sp. nov. DHOA06 and Dyella choica sp. nov. 4M-K27, isolated from forest soil.</title>
        <authorList>
            <person name="Qiu L.-H."/>
            <person name="Gao Z.-H."/>
        </authorList>
    </citation>
    <scope>NUCLEOTIDE SEQUENCE [LARGE SCALE GENOMIC DNA]</scope>
    <source>
        <strain evidence="7 8">4M-K27</strain>
    </source>
</reference>
<evidence type="ECO:0000256" key="1">
    <source>
        <dbReference type="ARBA" id="ARBA00009437"/>
    </source>
</evidence>
<sequence length="323" mass="35202">MDRIDAMKVFVTALDEGSLAGASRKTGRSAAAVSRAIAFLEAHVGVPLLHRTTRSIKLSEAGERYAMACRKLLADLEEADRQAAGEKSVPRGTLTISATVYSGVELLRPIVDAFMEQYPTVNVRMYLLERPVNLIDEGMDLALRITHLADSTLVALRVGEVRRVVVASPRYLATHPRIEEPADLSKHSVIALQHAGVDSWTFPPQKGSSVPRAVPVTPRLVVNNVRATIASTVEGHGVTRLLSYHVATEIKQGLLRIVLADAESAPIPVHIVSPYGRLSVPKVRAFVDFALPRLRAQFTRLARDAETRPEAPIPPRRGRMSAG</sequence>
<dbReference type="InterPro" id="IPR058163">
    <property type="entry name" value="LysR-type_TF_proteobact-type"/>
</dbReference>
<evidence type="ECO:0000256" key="4">
    <source>
        <dbReference type="ARBA" id="ARBA00023163"/>
    </source>
</evidence>
<feature type="region of interest" description="Disordered" evidence="5">
    <location>
        <begin position="304"/>
        <end position="323"/>
    </location>
</feature>
<dbReference type="Pfam" id="PF03466">
    <property type="entry name" value="LysR_substrate"/>
    <property type="match status" value="1"/>
</dbReference>
<feature type="domain" description="HTH lysR-type" evidence="6">
    <location>
        <begin position="1"/>
        <end position="59"/>
    </location>
</feature>
<gene>
    <name evidence="7" type="ORF">EKH80_02030</name>
</gene>
<dbReference type="FunFam" id="1.10.10.10:FF:000001">
    <property type="entry name" value="LysR family transcriptional regulator"/>
    <property type="match status" value="1"/>
</dbReference>
<dbReference type="SUPFAM" id="SSF53850">
    <property type="entry name" value="Periplasmic binding protein-like II"/>
    <property type="match status" value="1"/>
</dbReference>
<dbReference type="InterPro" id="IPR000847">
    <property type="entry name" value="LysR_HTH_N"/>
</dbReference>
<dbReference type="EMBL" id="RYYV01000001">
    <property type="protein sequence ID" value="RUL79989.1"/>
    <property type="molecule type" value="Genomic_DNA"/>
</dbReference>
<dbReference type="RefSeq" id="WP_126683040.1">
    <property type="nucleotide sequence ID" value="NZ_RYYV01000001.1"/>
</dbReference>
<protein>
    <submittedName>
        <fullName evidence="7">LysR family transcriptional regulator</fullName>
    </submittedName>
</protein>
<dbReference type="PANTHER" id="PTHR30537">
    <property type="entry name" value="HTH-TYPE TRANSCRIPTIONAL REGULATOR"/>
    <property type="match status" value="1"/>
</dbReference>
<dbReference type="InterPro" id="IPR036390">
    <property type="entry name" value="WH_DNA-bd_sf"/>
</dbReference>
<dbReference type="OrthoDB" id="9810065at2"/>
<comment type="similarity">
    <text evidence="1">Belongs to the LysR transcriptional regulatory family.</text>
</comment>
<comment type="caution">
    <text evidence="7">The sequence shown here is derived from an EMBL/GenBank/DDBJ whole genome shotgun (WGS) entry which is preliminary data.</text>
</comment>
<keyword evidence="8" id="KW-1185">Reference proteome</keyword>
<evidence type="ECO:0000259" key="6">
    <source>
        <dbReference type="PROSITE" id="PS50931"/>
    </source>
</evidence>
<dbReference type="Gene3D" id="1.10.10.10">
    <property type="entry name" value="Winged helix-like DNA-binding domain superfamily/Winged helix DNA-binding domain"/>
    <property type="match status" value="1"/>
</dbReference>
<dbReference type="Gene3D" id="3.40.190.290">
    <property type="match status" value="1"/>
</dbReference>
<dbReference type="InterPro" id="IPR005119">
    <property type="entry name" value="LysR_subst-bd"/>
</dbReference>
<dbReference type="SUPFAM" id="SSF46785">
    <property type="entry name" value="Winged helix' DNA-binding domain"/>
    <property type="match status" value="1"/>
</dbReference>
<evidence type="ECO:0000256" key="3">
    <source>
        <dbReference type="ARBA" id="ARBA00023125"/>
    </source>
</evidence>
<name>A0A3S0PLH0_9GAMM</name>
<proteinExistence type="inferred from homology"/>
<dbReference type="InterPro" id="IPR036388">
    <property type="entry name" value="WH-like_DNA-bd_sf"/>
</dbReference>
<evidence type="ECO:0000313" key="8">
    <source>
        <dbReference type="Proteomes" id="UP000274358"/>
    </source>
</evidence>
<dbReference type="GO" id="GO:0043565">
    <property type="term" value="F:sequence-specific DNA binding"/>
    <property type="evidence" value="ECO:0007669"/>
    <property type="project" value="TreeGrafter"/>
</dbReference>
<dbReference type="GO" id="GO:0006351">
    <property type="term" value="P:DNA-templated transcription"/>
    <property type="evidence" value="ECO:0007669"/>
    <property type="project" value="TreeGrafter"/>
</dbReference>
<keyword evidence="4" id="KW-0804">Transcription</keyword>
<keyword evidence="3" id="KW-0238">DNA-binding</keyword>
<dbReference type="Pfam" id="PF00126">
    <property type="entry name" value="HTH_1"/>
    <property type="match status" value="1"/>
</dbReference>
<evidence type="ECO:0000256" key="2">
    <source>
        <dbReference type="ARBA" id="ARBA00023015"/>
    </source>
</evidence>
<dbReference type="GO" id="GO:0003700">
    <property type="term" value="F:DNA-binding transcription factor activity"/>
    <property type="evidence" value="ECO:0007669"/>
    <property type="project" value="InterPro"/>
</dbReference>
<dbReference type="PANTHER" id="PTHR30537:SF5">
    <property type="entry name" value="HTH-TYPE TRANSCRIPTIONAL ACTIVATOR TTDR-RELATED"/>
    <property type="match status" value="1"/>
</dbReference>
<dbReference type="Proteomes" id="UP000274358">
    <property type="component" value="Unassembled WGS sequence"/>
</dbReference>
<accession>A0A3S0PLH0</accession>